<feature type="domain" description="XdhC- CoxI" evidence="1">
    <location>
        <begin position="30"/>
        <end position="87"/>
    </location>
</feature>
<dbReference type="PANTHER" id="PTHR30388">
    <property type="entry name" value="ALDEHYDE OXIDOREDUCTASE MOLYBDENUM COFACTOR ASSEMBLY PROTEIN"/>
    <property type="match status" value="1"/>
</dbReference>
<accession>A0ABY4DQB3</accession>
<keyword evidence="4" id="KW-1185">Reference proteome</keyword>
<evidence type="ECO:0000259" key="2">
    <source>
        <dbReference type="Pfam" id="PF13478"/>
    </source>
</evidence>
<organism evidence="3 4">
    <name type="scientific">Uruburuella testudinis</name>
    <dbReference type="NCBI Taxonomy" id="1282863"/>
    <lineage>
        <taxon>Bacteria</taxon>
        <taxon>Pseudomonadati</taxon>
        <taxon>Pseudomonadota</taxon>
        <taxon>Betaproteobacteria</taxon>
        <taxon>Neisseriales</taxon>
        <taxon>Neisseriaceae</taxon>
        <taxon>Uruburuella</taxon>
    </lineage>
</organism>
<name>A0ABY4DQB3_9NEIS</name>
<dbReference type="Proteomes" id="UP000829817">
    <property type="component" value="Chromosome"/>
</dbReference>
<dbReference type="Pfam" id="PF13478">
    <property type="entry name" value="XdhC_C"/>
    <property type="match status" value="1"/>
</dbReference>
<dbReference type="EMBL" id="CP091508">
    <property type="protein sequence ID" value="UOO81226.1"/>
    <property type="molecule type" value="Genomic_DNA"/>
</dbReference>
<feature type="domain" description="XdhC Rossmann" evidence="2">
    <location>
        <begin position="128"/>
        <end position="271"/>
    </location>
</feature>
<reference evidence="3 4" key="1">
    <citation type="journal article" date="2022" name="Res Sq">
        <title>Evolution of multicellular longitudinally dividing oral cavity symbionts (Neisseriaceae).</title>
        <authorList>
            <person name="Nyongesa S."/>
            <person name="Weber P."/>
            <person name="Bernet E."/>
            <person name="Pullido F."/>
            <person name="Nieckarz M."/>
            <person name="Delaby M."/>
            <person name="Nieves C."/>
            <person name="Viehboeck T."/>
            <person name="Krause N."/>
            <person name="Rivera-Millot A."/>
            <person name="Nakamura A."/>
            <person name="Vischer N."/>
            <person name="VanNieuwenhze M."/>
            <person name="Brun Y."/>
            <person name="Cava F."/>
            <person name="Bulgheresi S."/>
            <person name="Veyrier F."/>
        </authorList>
    </citation>
    <scope>NUCLEOTIDE SEQUENCE [LARGE SCALE GENOMIC DNA]</scope>
    <source>
        <strain evidence="3 4">CCUG 63373m</strain>
    </source>
</reference>
<dbReference type="Gene3D" id="3.40.50.720">
    <property type="entry name" value="NAD(P)-binding Rossmann-like Domain"/>
    <property type="match status" value="1"/>
</dbReference>
<dbReference type="InterPro" id="IPR014308">
    <property type="entry name" value="Xanthine_DH_XdhC"/>
</dbReference>
<evidence type="ECO:0000313" key="4">
    <source>
        <dbReference type="Proteomes" id="UP000829817"/>
    </source>
</evidence>
<dbReference type="InterPro" id="IPR052698">
    <property type="entry name" value="MoCofactor_Util/Proc"/>
</dbReference>
<dbReference type="RefSeq" id="WP_244784290.1">
    <property type="nucleotide sequence ID" value="NZ_CP091508.1"/>
</dbReference>
<dbReference type="NCBIfam" id="TIGR02964">
    <property type="entry name" value="xanthine_xdhC"/>
    <property type="match status" value="1"/>
</dbReference>
<sequence>MPSEHPCPSHSLHNRPSEHHTWHQALDNCHRNRTPHVLVSIIGTAGSAPRGCGSKMVITADAAYDTIGGGGLEHRLIEKARLLLQDAPTGDSAHTHIENFSLGASFGQCCGGSVTVLFECFAFAAQRIVLFGAGHVAQALVGILAQLPCRVDWFDNREDILPQSEHPRIRCRRYHEDDAAATMQAYGQGAYILIMTHRHDLDYTLIEAALALPAPAAFIGCIGSATKAKSFTQKLARQGFGSADSKRIHMPVGLPGKGKTPMEVAVAVAAQWLQWRDAQLPDTPRRNEGIGRPALAALSQSAVEKM</sequence>
<evidence type="ECO:0000259" key="1">
    <source>
        <dbReference type="Pfam" id="PF02625"/>
    </source>
</evidence>
<protein>
    <submittedName>
        <fullName evidence="3">Xanthine dehydrogenase accessory protein XdhC</fullName>
    </submittedName>
</protein>
<dbReference type="Pfam" id="PF02625">
    <property type="entry name" value="XdhC_CoxI"/>
    <property type="match status" value="1"/>
</dbReference>
<gene>
    <name evidence="3" type="primary">xdhC</name>
    <name evidence="3" type="ORF">LVJ83_09635</name>
</gene>
<dbReference type="PANTHER" id="PTHR30388:SF6">
    <property type="entry name" value="XANTHINE DEHYDROGENASE SUBUNIT A-RELATED"/>
    <property type="match status" value="1"/>
</dbReference>
<proteinExistence type="predicted"/>
<dbReference type="InterPro" id="IPR027051">
    <property type="entry name" value="XdhC_Rossmann_dom"/>
</dbReference>
<evidence type="ECO:0000313" key="3">
    <source>
        <dbReference type="EMBL" id="UOO81226.1"/>
    </source>
</evidence>
<dbReference type="InterPro" id="IPR003777">
    <property type="entry name" value="XdhC_CoxI"/>
</dbReference>